<protein>
    <submittedName>
        <fullName evidence="3">Uncharacterized protein</fullName>
    </submittedName>
</protein>
<reference evidence="3 4" key="1">
    <citation type="journal article" date="2023" name="IScience">
        <title>Expanded male sex-determining region conserved during the evolution of homothallism in the green alga Volvox.</title>
        <authorList>
            <person name="Yamamoto K."/>
            <person name="Matsuzaki R."/>
            <person name="Mahakham W."/>
            <person name="Heman W."/>
            <person name="Sekimoto H."/>
            <person name="Kawachi M."/>
            <person name="Minakuchi Y."/>
            <person name="Toyoda A."/>
            <person name="Nozaki H."/>
        </authorList>
    </citation>
    <scope>NUCLEOTIDE SEQUENCE [LARGE SCALE GENOMIC DNA]</scope>
    <source>
        <strain evidence="3 4">NIES-4468</strain>
    </source>
</reference>
<keyword evidence="2" id="KW-0472">Membrane</keyword>
<accession>A0ABQ5S965</accession>
<feature type="compositionally biased region" description="Gly residues" evidence="1">
    <location>
        <begin position="407"/>
        <end position="421"/>
    </location>
</feature>
<comment type="caution">
    <text evidence="3">The sequence shown here is derived from an EMBL/GenBank/DDBJ whole genome shotgun (WGS) entry which is preliminary data.</text>
</comment>
<keyword evidence="2" id="KW-1133">Transmembrane helix</keyword>
<feature type="compositionally biased region" description="Pro residues" evidence="1">
    <location>
        <begin position="371"/>
        <end position="391"/>
    </location>
</feature>
<name>A0ABQ5S965_9CHLO</name>
<feature type="transmembrane region" description="Helical" evidence="2">
    <location>
        <begin position="29"/>
        <end position="51"/>
    </location>
</feature>
<feature type="region of interest" description="Disordered" evidence="1">
    <location>
        <begin position="283"/>
        <end position="311"/>
    </location>
</feature>
<feature type="region of interest" description="Disordered" evidence="1">
    <location>
        <begin position="367"/>
        <end position="437"/>
    </location>
</feature>
<dbReference type="Proteomes" id="UP001165090">
    <property type="component" value="Unassembled WGS sequence"/>
</dbReference>
<organism evidence="3 4">
    <name type="scientific">Volvox africanus</name>
    <dbReference type="NCBI Taxonomy" id="51714"/>
    <lineage>
        <taxon>Eukaryota</taxon>
        <taxon>Viridiplantae</taxon>
        <taxon>Chlorophyta</taxon>
        <taxon>core chlorophytes</taxon>
        <taxon>Chlorophyceae</taxon>
        <taxon>CS clade</taxon>
        <taxon>Chlamydomonadales</taxon>
        <taxon>Volvocaceae</taxon>
        <taxon>Volvox</taxon>
    </lineage>
</organism>
<evidence type="ECO:0000256" key="1">
    <source>
        <dbReference type="SAM" id="MobiDB-lite"/>
    </source>
</evidence>
<keyword evidence="4" id="KW-1185">Reference proteome</keyword>
<keyword evidence="2" id="KW-0812">Transmembrane</keyword>
<proteinExistence type="predicted"/>
<feature type="transmembrane region" description="Helical" evidence="2">
    <location>
        <begin position="57"/>
        <end position="76"/>
    </location>
</feature>
<sequence>MAYVYFVPPAAPLPPVQERTSLCSPSQSTGFICGPILIFVGGATALMIGFFERKPAIIWPIISCGICLTIIGVFLARRHVKHWREQEQERLRAMWRTNRSQPGDPRWSVGDGTASGAAYPGFDVPMYCLEAPSRPLVRPSAERSPGSSQYGNSTAQLYDSEYWCALAVPLRPDNVTSGEYLDWAAMTLVVQPHFKFVRQPPPSSATAAATAAAAASGGGGSVSDAVVAIEPGVGVLTRTMHHATHTGCSGFAGGADNPGTMEHVSAPILSSVSVALVRVPSVGSRSAHGSLQGGGGGGSERRTRRGSRPGRMGDLISLFVAVAGTAGGGGDDVNSGVIRPTDVDENGVELAGTKGMAAAAAAAPRYLHSPQLPPPQSPLPQSPRLQSPPPGEVTSAALVAFSSVGQKRGGPSGPYGSGCAGGRPSAAAEFLTDTPSKPRLAAEATEAVGSLNTQGS</sequence>
<gene>
    <name evidence="3" type="ORF">VaNZ11_009745</name>
</gene>
<dbReference type="EMBL" id="BSDZ01000027">
    <property type="protein sequence ID" value="GLI66038.1"/>
    <property type="molecule type" value="Genomic_DNA"/>
</dbReference>
<evidence type="ECO:0000256" key="2">
    <source>
        <dbReference type="SAM" id="Phobius"/>
    </source>
</evidence>
<evidence type="ECO:0000313" key="4">
    <source>
        <dbReference type="Proteomes" id="UP001165090"/>
    </source>
</evidence>
<evidence type="ECO:0000313" key="3">
    <source>
        <dbReference type="EMBL" id="GLI66038.1"/>
    </source>
</evidence>